<dbReference type="GO" id="GO:0000166">
    <property type="term" value="F:nucleotide binding"/>
    <property type="evidence" value="ECO:0007669"/>
    <property type="project" value="InterPro"/>
</dbReference>
<evidence type="ECO:0000313" key="4">
    <source>
        <dbReference type="EMBL" id="ACZ08351.1"/>
    </source>
</evidence>
<dbReference type="eggNOG" id="COG0673">
    <property type="taxonomic scope" value="Bacteria"/>
</dbReference>
<dbReference type="Pfam" id="PF22725">
    <property type="entry name" value="GFO_IDH_MocA_C3"/>
    <property type="match status" value="1"/>
</dbReference>
<gene>
    <name evidence="4" type="ordered locus">Sterm_1489</name>
</gene>
<evidence type="ECO:0000259" key="2">
    <source>
        <dbReference type="Pfam" id="PF01408"/>
    </source>
</evidence>
<sequence>MKTYKAGVIGTGFIGVAHVEALRRLGNIEVVAITDTQDHKIKAEMMNIPNSFADYKEMMDTLELDMIHICTPNNTHHEIAMYAMKKGINVVCEKPMTKTADEAKEMYEYAKEHNIVNAVNFHNRFNPMVHQIKRMASGGELGEIISVHGGYVQDWLLLETDFNWRINSKESGQTRAVADIGSHWIDTVEYVTQLKVTEIFAEFLTYHKKRKKFLKPVETFSKAQEDAEYEEVPIDTEDIAVVMLRFDNGAIGNAFISQMFSGRKNKISIFIGGSKQSAEWDSERLNEMIIGERDNFNKIFDKDPAILSPETQKIVDYPGGHVEGFPDTFKQCFRQVYSSIADKGKDYDFATFEDGYRQMILEEKIFESANSGKWVKV</sequence>
<dbReference type="EMBL" id="CP001739">
    <property type="protein sequence ID" value="ACZ08351.1"/>
    <property type="molecule type" value="Genomic_DNA"/>
</dbReference>
<dbReference type="AlphaFoldDB" id="D1AHW7"/>
<dbReference type="InterPro" id="IPR036291">
    <property type="entry name" value="NAD(P)-bd_dom_sf"/>
</dbReference>
<keyword evidence="1" id="KW-0560">Oxidoreductase</keyword>
<proteinExistence type="predicted"/>
<evidence type="ECO:0000259" key="3">
    <source>
        <dbReference type="Pfam" id="PF22725"/>
    </source>
</evidence>
<dbReference type="STRING" id="526218.Sterm_1489"/>
<dbReference type="GO" id="GO:0016491">
    <property type="term" value="F:oxidoreductase activity"/>
    <property type="evidence" value="ECO:0007669"/>
    <property type="project" value="UniProtKB-KW"/>
</dbReference>
<dbReference type="Proteomes" id="UP000000845">
    <property type="component" value="Chromosome"/>
</dbReference>
<dbReference type="RefSeq" id="WP_012860947.1">
    <property type="nucleotide sequence ID" value="NC_013517.1"/>
</dbReference>
<dbReference type="SUPFAM" id="SSF51735">
    <property type="entry name" value="NAD(P)-binding Rossmann-fold domains"/>
    <property type="match status" value="1"/>
</dbReference>
<dbReference type="Gene3D" id="3.40.50.720">
    <property type="entry name" value="NAD(P)-binding Rossmann-like Domain"/>
    <property type="match status" value="1"/>
</dbReference>
<dbReference type="InterPro" id="IPR000683">
    <property type="entry name" value="Gfo/Idh/MocA-like_OxRdtase_N"/>
</dbReference>
<protein>
    <submittedName>
        <fullName evidence="4">Oxidoreductase domain protein</fullName>
    </submittedName>
</protein>
<dbReference type="SUPFAM" id="SSF55347">
    <property type="entry name" value="Glyceraldehyde-3-phosphate dehydrogenase-like, C-terminal domain"/>
    <property type="match status" value="1"/>
</dbReference>
<dbReference type="KEGG" id="str:Sterm_1489"/>
<dbReference type="Pfam" id="PF01408">
    <property type="entry name" value="GFO_IDH_MocA"/>
    <property type="match status" value="1"/>
</dbReference>
<evidence type="ECO:0000256" key="1">
    <source>
        <dbReference type="ARBA" id="ARBA00023002"/>
    </source>
</evidence>
<dbReference type="Gene3D" id="3.30.360.10">
    <property type="entry name" value="Dihydrodipicolinate Reductase, domain 2"/>
    <property type="match status" value="1"/>
</dbReference>
<dbReference type="PANTHER" id="PTHR43818:SF11">
    <property type="entry name" value="BCDNA.GH03377"/>
    <property type="match status" value="1"/>
</dbReference>
<dbReference type="PANTHER" id="PTHR43818">
    <property type="entry name" value="BCDNA.GH03377"/>
    <property type="match status" value="1"/>
</dbReference>
<reference evidence="5" key="1">
    <citation type="submission" date="2009-09" db="EMBL/GenBank/DDBJ databases">
        <title>The complete chromosome of Sebaldella termitidis ATCC 33386.</title>
        <authorList>
            <consortium name="US DOE Joint Genome Institute (JGI-PGF)"/>
            <person name="Lucas S."/>
            <person name="Copeland A."/>
            <person name="Lapidus A."/>
            <person name="Glavina del Rio T."/>
            <person name="Dalin E."/>
            <person name="Tice H."/>
            <person name="Bruce D."/>
            <person name="Goodwin L."/>
            <person name="Pitluck S."/>
            <person name="Kyrpides N."/>
            <person name="Mavromatis K."/>
            <person name="Ivanova N."/>
            <person name="Mikhailova N."/>
            <person name="Sims D."/>
            <person name="Meincke L."/>
            <person name="Brettin T."/>
            <person name="Detter J.C."/>
            <person name="Han C."/>
            <person name="Larimer F."/>
            <person name="Land M."/>
            <person name="Hauser L."/>
            <person name="Markowitz V."/>
            <person name="Cheng J.F."/>
            <person name="Hugenholtz P."/>
            <person name="Woyke T."/>
            <person name="Wu D."/>
            <person name="Eisen J.A."/>
        </authorList>
    </citation>
    <scope>NUCLEOTIDE SEQUENCE [LARGE SCALE GENOMIC DNA]</scope>
    <source>
        <strain evidence="5">ATCC 33386 / NCTC 11300</strain>
    </source>
</reference>
<evidence type="ECO:0000313" key="5">
    <source>
        <dbReference type="Proteomes" id="UP000000845"/>
    </source>
</evidence>
<dbReference type="InterPro" id="IPR055170">
    <property type="entry name" value="GFO_IDH_MocA-like_dom"/>
</dbReference>
<keyword evidence="5" id="KW-1185">Reference proteome</keyword>
<feature type="domain" description="Gfo/Idh/MocA-like oxidoreductase N-terminal" evidence="2">
    <location>
        <begin position="5"/>
        <end position="120"/>
    </location>
</feature>
<feature type="domain" description="GFO/IDH/MocA-like oxidoreductase" evidence="3">
    <location>
        <begin position="130"/>
        <end position="278"/>
    </location>
</feature>
<organism evidence="4 5">
    <name type="scientific">Sebaldella termitidis (strain ATCC 33386 / NCTC 11300)</name>
    <dbReference type="NCBI Taxonomy" id="526218"/>
    <lineage>
        <taxon>Bacteria</taxon>
        <taxon>Fusobacteriati</taxon>
        <taxon>Fusobacteriota</taxon>
        <taxon>Fusobacteriia</taxon>
        <taxon>Fusobacteriales</taxon>
        <taxon>Leptotrichiaceae</taxon>
        <taxon>Sebaldella</taxon>
    </lineage>
</organism>
<dbReference type="HOGENOM" id="CLU_023194_17_2_0"/>
<dbReference type="InterPro" id="IPR050463">
    <property type="entry name" value="Gfo/Idh/MocA_oxidrdct_glycsds"/>
</dbReference>
<reference evidence="4 5" key="2">
    <citation type="journal article" date="2010" name="Stand. Genomic Sci.">
        <title>Complete genome sequence of Sebaldella termitidis type strain (NCTC 11300).</title>
        <authorList>
            <person name="Harmon-Smith M."/>
            <person name="Celia L."/>
            <person name="Chertkov O."/>
            <person name="Lapidus A."/>
            <person name="Copeland A."/>
            <person name="Glavina Del Rio T."/>
            <person name="Nolan M."/>
            <person name="Lucas S."/>
            <person name="Tice H."/>
            <person name="Cheng J.F."/>
            <person name="Han C."/>
            <person name="Detter J.C."/>
            <person name="Bruce D."/>
            <person name="Goodwin L."/>
            <person name="Pitluck S."/>
            <person name="Pati A."/>
            <person name="Liolios K."/>
            <person name="Ivanova N."/>
            <person name="Mavromatis K."/>
            <person name="Mikhailova N."/>
            <person name="Chen A."/>
            <person name="Palaniappan K."/>
            <person name="Land M."/>
            <person name="Hauser L."/>
            <person name="Chang Y.J."/>
            <person name="Jeffries C.D."/>
            <person name="Brettin T."/>
            <person name="Goker M."/>
            <person name="Beck B."/>
            <person name="Bristow J."/>
            <person name="Eisen J.A."/>
            <person name="Markowitz V."/>
            <person name="Hugenholtz P."/>
            <person name="Kyrpides N.C."/>
            <person name="Klenk H.P."/>
            <person name="Chen F."/>
        </authorList>
    </citation>
    <scope>NUCLEOTIDE SEQUENCE [LARGE SCALE GENOMIC DNA]</scope>
    <source>
        <strain evidence="5">ATCC 33386 / NCTC 11300</strain>
    </source>
</reference>
<name>D1AHW7_SEBTE</name>
<accession>D1AHW7</accession>